<dbReference type="InterPro" id="IPR031161">
    <property type="entry name" value="Peptidase_M60_dom"/>
</dbReference>
<evidence type="ECO:0000256" key="2">
    <source>
        <dbReference type="ARBA" id="ARBA00022737"/>
    </source>
</evidence>
<accession>A0AAE3JPU5</accession>
<sequence>MFKGLAVLIFLLLGVAVQGQTVSIQANVPTALESGSVPGQFRVFTFFTVVSPDITVNYTVSGTANPGGDYTALSGTITLSGIVAGTSENFIDVTGIVDDANIEGDETVIVTLTSASGLGSIAPPPNNTATVTIKDNDGATVAFSSAAGSGPENAGTGIPTLLVNGTVVNPTTVSLTTGGTATAADYALASPTITIPAGIYTNGTIPLGLTITGDAVVEPNETVVLSLTSPTGDAILAPPTTTTYTIQNDDLVTIRIDDPPSVPEGNSNVQTLTFTVGIDQADPTAQVRVNYTISGGNENGTSNTLTFLDGTTVLTQTIDVTTNGDLVLEPDEPVTVTLSNPSANAVLAPNPDNVGTSSFTNDDTASLSIADATVAEDVAGGNMVFTVTLNNAVSGGTTV</sequence>
<dbReference type="EMBL" id="JAIRBC010000016">
    <property type="protein sequence ID" value="MCG2461416.1"/>
    <property type="molecule type" value="Genomic_DNA"/>
</dbReference>
<dbReference type="Pfam" id="PF03160">
    <property type="entry name" value="Calx-beta"/>
    <property type="match status" value="2"/>
</dbReference>
<keyword evidence="1 4" id="KW-0732">Signal</keyword>
<evidence type="ECO:0000313" key="7">
    <source>
        <dbReference type="Proteomes" id="UP001200642"/>
    </source>
</evidence>
<feature type="chain" id="PRO_5041960456" description="Peptidase M60 domain-containing protein" evidence="4">
    <location>
        <begin position="20"/>
        <end position="399"/>
    </location>
</feature>
<keyword evidence="2" id="KW-0677">Repeat</keyword>
<reference evidence="6" key="1">
    <citation type="submission" date="2023-02" db="EMBL/GenBank/DDBJ databases">
        <title>Genome of Flavobacteriaceae gen. nov. sp. strain F89.</title>
        <authorList>
            <person name="Wang Y."/>
        </authorList>
    </citation>
    <scope>NUCLEOTIDE SEQUENCE</scope>
    <source>
        <strain evidence="6">F89</strain>
    </source>
</reference>
<dbReference type="PROSITE" id="PS51723">
    <property type="entry name" value="PEPTIDASE_M60"/>
    <property type="match status" value="1"/>
</dbReference>
<protein>
    <recommendedName>
        <fullName evidence="5">Peptidase M60 domain-containing protein</fullName>
    </recommendedName>
</protein>
<dbReference type="InterPro" id="IPR038081">
    <property type="entry name" value="CalX-like_sf"/>
</dbReference>
<organism evidence="6 7">
    <name type="scientific">Cerina litoralis</name>
    <dbReference type="NCBI Taxonomy" id="2874477"/>
    <lineage>
        <taxon>Bacteria</taxon>
        <taxon>Pseudomonadati</taxon>
        <taxon>Bacteroidota</taxon>
        <taxon>Flavobacteriia</taxon>
        <taxon>Flavobacteriales</taxon>
        <taxon>Flavobacteriaceae</taxon>
        <taxon>Cerina</taxon>
    </lineage>
</organism>
<dbReference type="InterPro" id="IPR026919">
    <property type="entry name" value="ADGRV1"/>
</dbReference>
<evidence type="ECO:0000313" key="6">
    <source>
        <dbReference type="EMBL" id="MCG2461416.1"/>
    </source>
</evidence>
<evidence type="ECO:0000256" key="4">
    <source>
        <dbReference type="SAM" id="SignalP"/>
    </source>
</evidence>
<gene>
    <name evidence="6" type="ORF">K8352_11700</name>
</gene>
<keyword evidence="3" id="KW-0106">Calcium</keyword>
<evidence type="ECO:0000256" key="1">
    <source>
        <dbReference type="ARBA" id="ARBA00022729"/>
    </source>
</evidence>
<dbReference type="GO" id="GO:0004930">
    <property type="term" value="F:G protein-coupled receptor activity"/>
    <property type="evidence" value="ECO:0007669"/>
    <property type="project" value="InterPro"/>
</dbReference>
<dbReference type="PANTHER" id="PTHR46682:SF1">
    <property type="entry name" value="ADHESION G-PROTEIN COUPLED RECEPTOR V1"/>
    <property type="match status" value="1"/>
</dbReference>
<keyword evidence="7" id="KW-1185">Reference proteome</keyword>
<proteinExistence type="predicted"/>
<dbReference type="SUPFAM" id="SSF141072">
    <property type="entry name" value="CalX-like"/>
    <property type="match status" value="3"/>
</dbReference>
<dbReference type="GO" id="GO:0016020">
    <property type="term" value="C:membrane"/>
    <property type="evidence" value="ECO:0007669"/>
    <property type="project" value="InterPro"/>
</dbReference>
<feature type="signal peptide" evidence="4">
    <location>
        <begin position="1"/>
        <end position="19"/>
    </location>
</feature>
<evidence type="ECO:0000259" key="5">
    <source>
        <dbReference type="PROSITE" id="PS51723"/>
    </source>
</evidence>
<dbReference type="PANTHER" id="PTHR46682">
    <property type="entry name" value="ADHESION G-PROTEIN COUPLED RECEPTOR V1"/>
    <property type="match status" value="1"/>
</dbReference>
<dbReference type="InterPro" id="IPR003644">
    <property type="entry name" value="Calx_beta"/>
</dbReference>
<dbReference type="Gene3D" id="2.60.40.2030">
    <property type="match status" value="3"/>
</dbReference>
<comment type="caution">
    <text evidence="6">The sequence shown here is derived from an EMBL/GenBank/DDBJ whole genome shotgun (WGS) entry which is preliminary data.</text>
</comment>
<dbReference type="AlphaFoldDB" id="A0AAE3JPU5"/>
<feature type="domain" description="Peptidase M60" evidence="5">
    <location>
        <begin position="237"/>
        <end position="399"/>
    </location>
</feature>
<evidence type="ECO:0000256" key="3">
    <source>
        <dbReference type="ARBA" id="ARBA00022837"/>
    </source>
</evidence>
<dbReference type="RefSeq" id="WP_317902561.1">
    <property type="nucleotide sequence ID" value="NZ_JAIRBC010000016.1"/>
</dbReference>
<feature type="non-terminal residue" evidence="6">
    <location>
        <position position="399"/>
    </location>
</feature>
<dbReference type="Proteomes" id="UP001200642">
    <property type="component" value="Unassembled WGS sequence"/>
</dbReference>
<name>A0AAE3JPU5_9FLAO</name>